<dbReference type="EMBL" id="JBJUIK010000001">
    <property type="protein sequence ID" value="KAL3537370.1"/>
    <property type="molecule type" value="Genomic_DNA"/>
</dbReference>
<dbReference type="Pfam" id="PF08573">
    <property type="entry name" value="SAE2"/>
    <property type="match status" value="1"/>
</dbReference>
<dbReference type="InterPro" id="IPR013882">
    <property type="entry name" value="Ctp1_C"/>
</dbReference>
<gene>
    <name evidence="5" type="ORF">ACH5RR_000736</name>
</gene>
<feature type="domain" description="DNA endonuclease activator Ctp1 C-terminal" evidence="4">
    <location>
        <begin position="49"/>
        <end position="95"/>
    </location>
</feature>
<dbReference type="PANTHER" id="PTHR15107:SF0">
    <property type="entry name" value="DNA ENDONUCLEASE ACTIVATOR CTP1 C-TERMINAL DOMAIN-CONTAINING PROTEIN"/>
    <property type="match status" value="1"/>
</dbReference>
<protein>
    <recommendedName>
        <fullName evidence="4">DNA endonuclease activator Ctp1 C-terminal domain-containing protein</fullName>
    </recommendedName>
</protein>
<reference evidence="5 6" key="1">
    <citation type="submission" date="2024-11" db="EMBL/GenBank/DDBJ databases">
        <title>A near-complete genome assembly of Cinchona calisaya.</title>
        <authorList>
            <person name="Lian D.C."/>
            <person name="Zhao X.W."/>
            <person name="Wei L."/>
        </authorList>
    </citation>
    <scope>NUCLEOTIDE SEQUENCE [LARGE SCALE GENOMIC DNA]</scope>
    <source>
        <tissue evidence="5">Nenye</tissue>
    </source>
</reference>
<dbReference type="Proteomes" id="UP001630127">
    <property type="component" value="Unassembled WGS sequence"/>
</dbReference>
<dbReference type="AlphaFoldDB" id="A0ABD3B1G2"/>
<evidence type="ECO:0000313" key="6">
    <source>
        <dbReference type="Proteomes" id="UP001630127"/>
    </source>
</evidence>
<name>A0ABD3B1G2_9GENT</name>
<keyword evidence="6" id="KW-1185">Reference proteome</keyword>
<comment type="caution">
    <text evidence="5">The sequence shown here is derived from an EMBL/GenBank/DDBJ whole genome shotgun (WGS) entry which is preliminary data.</text>
</comment>
<evidence type="ECO:0000256" key="3">
    <source>
        <dbReference type="ARBA" id="ARBA00023242"/>
    </source>
</evidence>
<dbReference type="GO" id="GO:0005634">
    <property type="term" value="C:nucleus"/>
    <property type="evidence" value="ECO:0007669"/>
    <property type="project" value="UniProtKB-SubCell"/>
</dbReference>
<evidence type="ECO:0000259" key="4">
    <source>
        <dbReference type="Pfam" id="PF08573"/>
    </source>
</evidence>
<evidence type="ECO:0000313" key="5">
    <source>
        <dbReference type="EMBL" id="KAL3537370.1"/>
    </source>
</evidence>
<proteinExistence type="predicted"/>
<keyword evidence="3" id="KW-0539">Nucleus</keyword>
<evidence type="ECO:0000256" key="1">
    <source>
        <dbReference type="ARBA" id="ARBA00004123"/>
    </source>
</evidence>
<evidence type="ECO:0000256" key="2">
    <source>
        <dbReference type="ARBA" id="ARBA00022763"/>
    </source>
</evidence>
<keyword evidence="2" id="KW-0227">DNA damage</keyword>
<dbReference type="InterPro" id="IPR033316">
    <property type="entry name" value="RBBP8-like"/>
</dbReference>
<sequence>MKFVILQNIPQKTMDFDNLDGETGDINVICGPEKHDIPSQGPGASNFKYVEPVRKKSARGNLKGIECMQCKNFYDAVLPNESKKANGNEQNPRCEHHDGVSRHCYWYAPPSTPVGFFNIKFELEM</sequence>
<dbReference type="GO" id="GO:0006974">
    <property type="term" value="P:DNA damage response"/>
    <property type="evidence" value="ECO:0007669"/>
    <property type="project" value="UniProtKB-KW"/>
</dbReference>
<comment type="subcellular location">
    <subcellularLocation>
        <location evidence="1">Nucleus</location>
    </subcellularLocation>
</comment>
<accession>A0ABD3B1G2</accession>
<organism evidence="5 6">
    <name type="scientific">Cinchona calisaya</name>
    <dbReference type="NCBI Taxonomy" id="153742"/>
    <lineage>
        <taxon>Eukaryota</taxon>
        <taxon>Viridiplantae</taxon>
        <taxon>Streptophyta</taxon>
        <taxon>Embryophyta</taxon>
        <taxon>Tracheophyta</taxon>
        <taxon>Spermatophyta</taxon>
        <taxon>Magnoliopsida</taxon>
        <taxon>eudicotyledons</taxon>
        <taxon>Gunneridae</taxon>
        <taxon>Pentapetalae</taxon>
        <taxon>asterids</taxon>
        <taxon>lamiids</taxon>
        <taxon>Gentianales</taxon>
        <taxon>Rubiaceae</taxon>
        <taxon>Cinchonoideae</taxon>
        <taxon>Cinchoneae</taxon>
        <taxon>Cinchona</taxon>
    </lineage>
</organism>
<dbReference type="PANTHER" id="PTHR15107">
    <property type="entry name" value="RETINOBLASTOMA BINDING PROTEIN 8"/>
    <property type="match status" value="1"/>
</dbReference>